<gene>
    <name evidence="1" type="ORF">IX38_13950</name>
</gene>
<keyword evidence="2" id="KW-1185">Reference proteome</keyword>
<dbReference type="RefSeq" id="WP_034705756.1">
    <property type="nucleotide sequence ID" value="NZ_JPRO01000012.1"/>
</dbReference>
<proteinExistence type="predicted"/>
<evidence type="ECO:0000313" key="2">
    <source>
        <dbReference type="Proteomes" id="UP000028703"/>
    </source>
</evidence>
<dbReference type="eggNOG" id="ENOG502Z8GC">
    <property type="taxonomic scope" value="Bacteria"/>
</dbReference>
<comment type="caution">
    <text evidence="1">The sequence shown here is derived from an EMBL/GenBank/DDBJ whole genome shotgun (WGS) entry which is preliminary data.</text>
</comment>
<dbReference type="Proteomes" id="UP000028703">
    <property type="component" value="Unassembled WGS sequence"/>
</dbReference>
<name>A0A085ZD06_9FLAO</name>
<dbReference type="AlphaFoldDB" id="A0A085ZD06"/>
<protein>
    <submittedName>
        <fullName evidence="1">Uncharacterized protein</fullName>
    </submittedName>
</protein>
<accession>A0A085ZD06</accession>
<organism evidence="1 2">
    <name type="scientific">Chryseobacterium luteum</name>
    <dbReference type="NCBI Taxonomy" id="421531"/>
    <lineage>
        <taxon>Bacteria</taxon>
        <taxon>Pseudomonadati</taxon>
        <taxon>Bacteroidota</taxon>
        <taxon>Flavobacteriia</taxon>
        <taxon>Flavobacteriales</taxon>
        <taxon>Weeksellaceae</taxon>
        <taxon>Chryseobacterium group</taxon>
        <taxon>Chryseobacterium</taxon>
    </lineage>
</organism>
<dbReference type="EMBL" id="JPRO01000012">
    <property type="protein sequence ID" value="KFF02320.1"/>
    <property type="molecule type" value="Genomic_DNA"/>
</dbReference>
<dbReference type="STRING" id="421531.IX38_13950"/>
<reference evidence="1 2" key="1">
    <citation type="submission" date="2014-07" db="EMBL/GenBank/DDBJ databases">
        <title>Genome of Chryseobacterium luteum DSM 18605.</title>
        <authorList>
            <person name="Stropko S.J."/>
            <person name="Pipes S.E."/>
            <person name="Newman J.D."/>
        </authorList>
    </citation>
    <scope>NUCLEOTIDE SEQUENCE [LARGE SCALE GENOMIC DNA]</scope>
    <source>
        <strain evidence="1 2">DSM 18605</strain>
    </source>
</reference>
<dbReference type="OrthoDB" id="7058238at2"/>
<sequence length="295" mass="34502">MKEYITPERVATSILIKRKKQKKCFIVEGNHDRLFFLKFKDSDVNVEIAFGWENVIEVLKILKKENFLDVIGIIDSDFKLMVPEKFEKLENLILTDYHDVNTLTLDKSFDVVIKTHESEEKINSFLEEKKKPLKEYIYSLARPLAMLKLLNKRENYNISFKGKKNDSPSLDFSKFINKDKFEYISNEKLIETIINYCNGKTKMPLPTKDILIDKLNELIKLESKNYTDVSLICGHDFGEIAVLGLKKRLGSKSIKGDDFLNECVLNYDSMDFKKTKLYQSIKDIETKTFQTYLKV</sequence>
<evidence type="ECO:0000313" key="1">
    <source>
        <dbReference type="EMBL" id="KFF02320.1"/>
    </source>
</evidence>